<comment type="catalytic activity">
    <reaction evidence="2">
        <text>thiamine phosphate + ATP = thiamine diphosphate + ADP</text>
        <dbReference type="Rhea" id="RHEA:15913"/>
        <dbReference type="ChEBI" id="CHEBI:30616"/>
        <dbReference type="ChEBI" id="CHEBI:37575"/>
        <dbReference type="ChEBI" id="CHEBI:58937"/>
        <dbReference type="ChEBI" id="CHEBI:456216"/>
        <dbReference type="EC" id="2.7.4.16"/>
    </reaction>
</comment>
<organism evidence="5">
    <name type="scientific">Thermodesulfovibrio aggregans</name>
    <dbReference type="NCBI Taxonomy" id="86166"/>
    <lineage>
        <taxon>Bacteria</taxon>
        <taxon>Pseudomonadati</taxon>
        <taxon>Nitrospirota</taxon>
        <taxon>Thermodesulfovibrionia</taxon>
        <taxon>Thermodesulfovibrionales</taxon>
        <taxon>Thermodesulfovibrionaceae</taxon>
        <taxon>Thermodesulfovibrio</taxon>
    </lineage>
</organism>
<dbReference type="GO" id="GO:0009228">
    <property type="term" value="P:thiamine biosynthetic process"/>
    <property type="evidence" value="ECO:0007669"/>
    <property type="project" value="UniProtKB-KW"/>
</dbReference>
<comment type="miscellaneous">
    <text evidence="2">Reaction mechanism of ThiL seems to utilize a direct, inline transfer of the gamma-phosphate of ATP to TMP rather than a phosphorylated enzyme intermediate.</text>
</comment>
<feature type="binding site" evidence="2">
    <location>
        <position position="73"/>
    </location>
    <ligand>
        <name>Mg(2+)</name>
        <dbReference type="ChEBI" id="CHEBI:18420"/>
        <label>3</label>
    </ligand>
</feature>
<name>A0A7C4EQ73_9BACT</name>
<comment type="pathway">
    <text evidence="2">Cofactor biosynthesis; thiamine diphosphate biosynthesis; thiamine diphosphate from thiamine phosphate: step 1/1.</text>
</comment>
<feature type="binding site" evidence="2">
    <location>
        <position position="29"/>
    </location>
    <ligand>
        <name>Mg(2+)</name>
        <dbReference type="ChEBI" id="CHEBI:18420"/>
        <label>3</label>
    </ligand>
</feature>
<dbReference type="Gene3D" id="3.30.1330.10">
    <property type="entry name" value="PurM-like, N-terminal domain"/>
    <property type="match status" value="1"/>
</dbReference>
<keyword evidence="2" id="KW-0479">Metal-binding</keyword>
<feature type="binding site" evidence="2">
    <location>
        <position position="144"/>
    </location>
    <ligand>
        <name>ATP</name>
        <dbReference type="ChEBI" id="CHEBI:30616"/>
    </ligand>
</feature>
<dbReference type="GO" id="GO:0000287">
    <property type="term" value="F:magnesium ion binding"/>
    <property type="evidence" value="ECO:0007669"/>
    <property type="project" value="UniProtKB-UniRule"/>
</dbReference>
<evidence type="ECO:0000259" key="3">
    <source>
        <dbReference type="Pfam" id="PF00586"/>
    </source>
</evidence>
<dbReference type="Pfam" id="PF02769">
    <property type="entry name" value="AIRS_C"/>
    <property type="match status" value="1"/>
</dbReference>
<sequence>MKKNELTIIREIREKFSFPEILGVGIGDDAAVLNFKKSALITTDLMIENVHFDLSYTSFYHLGFKIVSVNVSDIYAMGGEFKSFLFSVGIPEIIPENDFKDLFDGIDDALKYYEGYLIGGDISRSERVVLGGVAVGETDMPVLRKGAEAGDMIFITSFLGLSSAGLNLLRSFSDNEKKYIKSIKDFRICKASETEGINEILERHLMPRIRKPDKFKHIAKAMMDISDGLLIDLHRLCEESGVGAEIYLDRIPIHHAVMKIAEYLKIDPMKLILSGGEDYELLVISDKKEAEDYGLIHVGRIIEDKFIYLIDPLKGKIPAKPEGWQHF</sequence>
<gene>
    <name evidence="2 5" type="primary">thiL</name>
    <name evidence="5" type="ORF">ENV75_05215</name>
</gene>
<dbReference type="AlphaFoldDB" id="A0A7C4EQ73"/>
<feature type="binding site" evidence="2">
    <location>
        <position position="51"/>
    </location>
    <ligand>
        <name>substrate</name>
    </ligand>
</feature>
<reference evidence="5" key="1">
    <citation type="journal article" date="2020" name="mSystems">
        <title>Genome- and Community-Level Interaction Insights into Carbon Utilization and Element Cycling Functions of Hydrothermarchaeota in Hydrothermal Sediment.</title>
        <authorList>
            <person name="Zhou Z."/>
            <person name="Liu Y."/>
            <person name="Xu W."/>
            <person name="Pan J."/>
            <person name="Luo Z.H."/>
            <person name="Li M."/>
        </authorList>
    </citation>
    <scope>NUCLEOTIDE SEQUENCE [LARGE SCALE GENOMIC DNA]</scope>
    <source>
        <strain evidence="5">SpSt-788</strain>
    </source>
</reference>
<feature type="binding site" evidence="2">
    <location>
        <position position="73"/>
    </location>
    <ligand>
        <name>Mg(2+)</name>
        <dbReference type="ChEBI" id="CHEBI:18420"/>
        <label>4</label>
    </ligand>
</feature>
<feature type="binding site" evidence="2">
    <location>
        <position position="44"/>
    </location>
    <ligand>
        <name>Mg(2+)</name>
        <dbReference type="ChEBI" id="CHEBI:18420"/>
        <label>1</label>
    </ligand>
</feature>
<keyword evidence="2 5" id="KW-0418">Kinase</keyword>
<feature type="domain" description="PurM-like N-terminal" evidence="3">
    <location>
        <begin position="27"/>
        <end position="137"/>
    </location>
</feature>
<dbReference type="Gene3D" id="3.90.650.10">
    <property type="entry name" value="PurM-like C-terminal domain"/>
    <property type="match status" value="1"/>
</dbReference>
<protein>
    <recommendedName>
        <fullName evidence="2">Thiamine-monophosphate kinase</fullName>
        <shortName evidence="2">TMP kinase</shortName>
        <shortName evidence="2">Thiamine-phosphate kinase</shortName>
        <ecNumber evidence="2">2.7.4.16</ecNumber>
    </recommendedName>
</protein>
<feature type="binding site" evidence="2">
    <location>
        <position position="226"/>
    </location>
    <ligand>
        <name>ATP</name>
        <dbReference type="ChEBI" id="CHEBI:30616"/>
    </ligand>
</feature>
<dbReference type="UniPathway" id="UPA00060">
    <property type="reaction ID" value="UER00142"/>
</dbReference>
<feature type="binding site" evidence="2">
    <location>
        <position position="324"/>
    </location>
    <ligand>
        <name>substrate</name>
    </ligand>
</feature>
<dbReference type="PANTHER" id="PTHR30270">
    <property type="entry name" value="THIAMINE-MONOPHOSPHATE KINASE"/>
    <property type="match status" value="1"/>
</dbReference>
<comment type="similarity">
    <text evidence="2">Belongs to the thiamine-monophosphate kinase family.</text>
</comment>
<keyword evidence="2" id="KW-0547">Nucleotide-binding</keyword>
<keyword evidence="2 5" id="KW-0808">Transferase</keyword>
<keyword evidence="1 2" id="KW-0784">Thiamine biosynthesis</keyword>
<feature type="binding site" evidence="2">
    <location>
        <position position="44"/>
    </location>
    <ligand>
        <name>Mg(2+)</name>
        <dbReference type="ChEBI" id="CHEBI:18420"/>
        <label>2</label>
    </ligand>
</feature>
<accession>A0A7C4EQ73</accession>
<evidence type="ECO:0000313" key="5">
    <source>
        <dbReference type="EMBL" id="HGG99829.1"/>
    </source>
</evidence>
<comment type="function">
    <text evidence="2">Catalyzes the ATP-dependent phosphorylation of thiamine-monophosphate (TMP) to form thiamine-pyrophosphate (TPP), the active form of vitamin B1.</text>
</comment>
<dbReference type="InterPro" id="IPR006283">
    <property type="entry name" value="ThiL-like"/>
</dbReference>
<feature type="binding site" evidence="2">
    <location>
        <position position="73"/>
    </location>
    <ligand>
        <name>Mg(2+)</name>
        <dbReference type="ChEBI" id="CHEBI:18420"/>
        <label>2</label>
    </ligand>
</feature>
<proteinExistence type="inferred from homology"/>
<dbReference type="InterPro" id="IPR016188">
    <property type="entry name" value="PurM-like_N"/>
</dbReference>
<feature type="binding site" evidence="2">
    <location>
        <begin position="120"/>
        <end position="121"/>
    </location>
    <ligand>
        <name>ATP</name>
        <dbReference type="ChEBI" id="CHEBI:30616"/>
    </ligand>
</feature>
<dbReference type="HAMAP" id="MF_02128">
    <property type="entry name" value="TMP_kinase"/>
    <property type="match status" value="1"/>
</dbReference>
<dbReference type="InterPro" id="IPR036921">
    <property type="entry name" value="PurM-like_N_sf"/>
</dbReference>
<dbReference type="InterPro" id="IPR010918">
    <property type="entry name" value="PurM-like_C_dom"/>
</dbReference>
<dbReference type="CDD" id="cd02194">
    <property type="entry name" value="ThiL"/>
    <property type="match status" value="1"/>
</dbReference>
<dbReference type="NCBIfam" id="TIGR01379">
    <property type="entry name" value="thiL"/>
    <property type="match status" value="1"/>
</dbReference>
<feature type="binding site" evidence="2">
    <location>
        <position position="42"/>
    </location>
    <ligand>
        <name>Mg(2+)</name>
        <dbReference type="ChEBI" id="CHEBI:18420"/>
        <label>4</label>
    </ligand>
</feature>
<dbReference type="EC" id="2.7.4.16" evidence="2"/>
<dbReference type="GO" id="GO:0009229">
    <property type="term" value="P:thiamine diphosphate biosynthetic process"/>
    <property type="evidence" value="ECO:0007669"/>
    <property type="project" value="UniProtKB-UniRule"/>
</dbReference>
<evidence type="ECO:0000259" key="4">
    <source>
        <dbReference type="Pfam" id="PF02769"/>
    </source>
</evidence>
<dbReference type="SUPFAM" id="SSF56042">
    <property type="entry name" value="PurM C-terminal domain-like"/>
    <property type="match status" value="1"/>
</dbReference>
<feature type="binding site" evidence="2">
    <location>
        <position position="43"/>
    </location>
    <ligand>
        <name>Mg(2+)</name>
        <dbReference type="ChEBI" id="CHEBI:18420"/>
        <label>1</label>
    </ligand>
</feature>
<dbReference type="PIRSF" id="PIRSF005303">
    <property type="entry name" value="Thiam_monoph_kin"/>
    <property type="match status" value="1"/>
</dbReference>
<evidence type="ECO:0000256" key="1">
    <source>
        <dbReference type="ARBA" id="ARBA00022977"/>
    </source>
</evidence>
<dbReference type="Pfam" id="PF00586">
    <property type="entry name" value="AIRS"/>
    <property type="match status" value="1"/>
</dbReference>
<comment type="caution">
    <text evidence="2">Lacks conserved residue(s) required for the propagation of feature annotation.</text>
</comment>
<comment type="caution">
    <text evidence="5">The sequence shown here is derived from an EMBL/GenBank/DDBJ whole genome shotgun (WGS) entry which is preliminary data.</text>
</comment>
<evidence type="ECO:0000256" key="2">
    <source>
        <dbReference type="HAMAP-Rule" id="MF_02128"/>
    </source>
</evidence>
<dbReference type="GO" id="GO:0005524">
    <property type="term" value="F:ATP binding"/>
    <property type="evidence" value="ECO:0007669"/>
    <property type="project" value="UniProtKB-UniRule"/>
</dbReference>
<feature type="binding site" evidence="2">
    <location>
        <position position="227"/>
    </location>
    <ligand>
        <name>Mg(2+)</name>
        <dbReference type="ChEBI" id="CHEBI:18420"/>
        <label>5</label>
    </ligand>
</feature>
<dbReference type="EMBL" id="DTHO01000057">
    <property type="protein sequence ID" value="HGG99829.1"/>
    <property type="molecule type" value="Genomic_DNA"/>
</dbReference>
<feature type="binding site" evidence="2">
    <location>
        <position position="121"/>
    </location>
    <ligand>
        <name>Mg(2+)</name>
        <dbReference type="ChEBI" id="CHEBI:18420"/>
        <label>1</label>
    </ligand>
</feature>
<dbReference type="InterPro" id="IPR036676">
    <property type="entry name" value="PurM-like_C_sf"/>
</dbReference>
<feature type="domain" description="PurM-like C-terminal" evidence="4">
    <location>
        <begin position="148"/>
        <end position="291"/>
    </location>
</feature>
<dbReference type="GO" id="GO:0009030">
    <property type="term" value="F:thiamine-phosphate kinase activity"/>
    <property type="evidence" value="ECO:0007669"/>
    <property type="project" value="UniProtKB-UniRule"/>
</dbReference>
<feature type="binding site" evidence="2">
    <location>
        <position position="29"/>
    </location>
    <ligand>
        <name>Mg(2+)</name>
        <dbReference type="ChEBI" id="CHEBI:18420"/>
        <label>4</label>
    </ligand>
</feature>
<feature type="binding site" evidence="2">
    <location>
        <position position="224"/>
    </location>
    <ligand>
        <name>Mg(2+)</name>
        <dbReference type="ChEBI" id="CHEBI:18420"/>
        <label>3</label>
    </ligand>
</feature>
<keyword evidence="2" id="KW-0460">Magnesium</keyword>
<feature type="binding site" evidence="2">
    <location>
        <position position="277"/>
    </location>
    <ligand>
        <name>substrate</name>
    </ligand>
</feature>
<keyword evidence="2" id="KW-0067">ATP-binding</keyword>
<dbReference type="SUPFAM" id="SSF55326">
    <property type="entry name" value="PurM N-terminal domain-like"/>
    <property type="match status" value="1"/>
</dbReference>
<dbReference type="PANTHER" id="PTHR30270:SF0">
    <property type="entry name" value="THIAMINE-MONOPHOSPHATE KINASE"/>
    <property type="match status" value="1"/>
</dbReference>